<feature type="transmembrane region" description="Helical" evidence="1">
    <location>
        <begin position="156"/>
        <end position="178"/>
    </location>
</feature>
<feature type="transmembrane region" description="Helical" evidence="1">
    <location>
        <begin position="289"/>
        <end position="311"/>
    </location>
</feature>
<evidence type="ECO:0000313" key="3">
    <source>
        <dbReference type="Proteomes" id="UP001236585"/>
    </source>
</evidence>
<evidence type="ECO:0000256" key="1">
    <source>
        <dbReference type="SAM" id="Phobius"/>
    </source>
</evidence>
<keyword evidence="3" id="KW-1185">Reference proteome</keyword>
<feature type="transmembrane region" description="Helical" evidence="1">
    <location>
        <begin position="331"/>
        <end position="350"/>
    </location>
</feature>
<feature type="transmembrane region" description="Helical" evidence="1">
    <location>
        <begin position="57"/>
        <end position="83"/>
    </location>
</feature>
<evidence type="ECO:0000313" key="2">
    <source>
        <dbReference type="EMBL" id="WIM87038.1"/>
    </source>
</evidence>
<dbReference type="RefSeq" id="WP_285186621.1">
    <property type="nucleotide sequence ID" value="NZ_CP126981.1"/>
</dbReference>
<dbReference type="Proteomes" id="UP001236585">
    <property type="component" value="Chromosome"/>
</dbReference>
<dbReference type="EMBL" id="CP126981">
    <property type="protein sequence ID" value="WIM87038.1"/>
    <property type="molecule type" value="Genomic_DNA"/>
</dbReference>
<proteinExistence type="predicted"/>
<sequence>MRWFRPGYALALALLVVAPLLSPGYLLLRDAVSTPRSYLTDSALGLVSAPRATPQDFAIALASHVVDGGIVVKLLLVLGLWLAGWGAARLVATALPEAGAGGQFVATTLAIWNPYVGERLLQGHWSLLLGYGCLPWVATTVLRLRSAENISWPSVFGLAFWLALAGLTPTGLILAAVVGVVCAPRWRCAAVVAGEAVVAALPWLTASVLGLSSADRMWSHTPGIAAFAARAEPGLGTLGSLASMGGIWNGDAVPASRTTFFALLSAGVLIAVVAIGAVALRHSRPARPLVLLAAASVVIPAVLATGPGLAFLRTAVDVAPGLGVLRDAQKWVALALPGYALCGAAAALALQRWLRPVSAALLCCLALALSLPDLAWGVGGKVAAVRYPGDWTAVAATINGAPAEVAVLPADTMRRFAWSGPAPVLDPLPRWLRAEVLATGDLTISGATVLGEGDRARDVQRMLLAGADPAQLRSAGVGWLVVEMGTPGDMSTATETLAHLPVAYRGRDLVLYRVGGDSPGASTARRTTVIVAHLAWLAMLIGGAVGFAVARRRLDHAGDAVAGDD</sequence>
<keyword evidence="1" id="KW-1133">Transmembrane helix</keyword>
<name>A0ABY8VY20_9MYCO</name>
<feature type="transmembrane region" description="Helical" evidence="1">
    <location>
        <begin position="260"/>
        <end position="280"/>
    </location>
</feature>
<accession>A0ABY8VY20</accession>
<gene>
    <name evidence="2" type="ORF">PT015_19520</name>
</gene>
<reference evidence="2 3" key="1">
    <citation type="journal article" date="2023" name="Microbiol. Resour. Announc.">
        <title>Complete Genome Sequence of Mycobacterium wuenschmanii, a novel Nontuberculous Mycobacterium Isolated from a captive population of Amazon Milk Frogs.</title>
        <authorList>
            <person name="Hicks J."/>
            <person name="Zeineldin M."/>
            <person name="Ward H."/>
            <person name="Wuenschmann A."/>
            <person name="Camp P."/>
            <person name="Farrell D."/>
            <person name="Lehman K."/>
            <person name="Thacker T."/>
            <person name="Cuthbert E."/>
        </authorList>
    </citation>
    <scope>NUCLEOTIDE SEQUENCE [LARGE SCALE GENOMIC DNA]</scope>
    <source>
        <strain evidence="2 3">Wuenschmanii</strain>
    </source>
</reference>
<feature type="transmembrane region" description="Helical" evidence="1">
    <location>
        <begin position="124"/>
        <end position="144"/>
    </location>
</feature>
<feature type="transmembrane region" description="Helical" evidence="1">
    <location>
        <begin position="357"/>
        <end position="378"/>
    </location>
</feature>
<protein>
    <recommendedName>
        <fullName evidence="4">Transmembrane protein</fullName>
    </recommendedName>
</protein>
<organism evidence="2 3">
    <name type="scientific">Candidatus Mycobacterium wuenschmannii</name>
    <dbReference type="NCBI Taxonomy" id="3027808"/>
    <lineage>
        <taxon>Bacteria</taxon>
        <taxon>Bacillati</taxon>
        <taxon>Actinomycetota</taxon>
        <taxon>Actinomycetes</taxon>
        <taxon>Mycobacteriales</taxon>
        <taxon>Mycobacteriaceae</taxon>
        <taxon>Mycobacterium</taxon>
    </lineage>
</organism>
<keyword evidence="1" id="KW-0812">Transmembrane</keyword>
<feature type="transmembrane region" description="Helical" evidence="1">
    <location>
        <begin position="530"/>
        <end position="550"/>
    </location>
</feature>
<keyword evidence="1" id="KW-0472">Membrane</keyword>
<feature type="transmembrane region" description="Helical" evidence="1">
    <location>
        <begin position="190"/>
        <end position="212"/>
    </location>
</feature>
<evidence type="ECO:0008006" key="4">
    <source>
        <dbReference type="Google" id="ProtNLM"/>
    </source>
</evidence>